<evidence type="ECO:0000313" key="2">
    <source>
        <dbReference type="Proteomes" id="UP000001933"/>
    </source>
</evidence>
<name>Q2LY00_SYNAS</name>
<dbReference type="HOGENOM" id="CLU_3085537_0_0_7"/>
<dbReference type="KEGG" id="sat:SYN_00223"/>
<accession>Q2LY00</accession>
<sequence length="52" mass="5894">MDLSEKAVFFSFSMLEIRGNKSELFCRKDGFCHFFVIGVPADRFLFPLSVGG</sequence>
<gene>
    <name evidence="1" type="ORF">SYN_00223</name>
</gene>
<proteinExistence type="predicted"/>
<dbReference type="STRING" id="56780.SYN_00223"/>
<organism evidence="1 2">
    <name type="scientific">Syntrophus aciditrophicus (strain SB)</name>
    <dbReference type="NCBI Taxonomy" id="56780"/>
    <lineage>
        <taxon>Bacteria</taxon>
        <taxon>Pseudomonadati</taxon>
        <taxon>Thermodesulfobacteriota</taxon>
        <taxon>Syntrophia</taxon>
        <taxon>Syntrophales</taxon>
        <taxon>Syntrophaceae</taxon>
        <taxon>Syntrophus</taxon>
    </lineage>
</organism>
<reference evidence="1 2" key="1">
    <citation type="journal article" date="2007" name="Proc. Natl. Acad. Sci. U.S.A.">
        <title>The genome of Syntrophus aciditrophicus: life at the thermodynamic limit of microbial growth.</title>
        <authorList>
            <person name="McInerney M.J."/>
            <person name="Rohlin L."/>
            <person name="Mouttaki H."/>
            <person name="Kim U."/>
            <person name="Krupp R.S."/>
            <person name="Rios-Hernandez L."/>
            <person name="Sieber J."/>
            <person name="Struchtemeyer C.G."/>
            <person name="Bhattacharyya A."/>
            <person name="Campbell J.W."/>
            <person name="Gunsalus R.P."/>
        </authorList>
    </citation>
    <scope>NUCLEOTIDE SEQUENCE [LARGE SCALE GENOMIC DNA]</scope>
    <source>
        <strain evidence="1 2">SB</strain>
    </source>
</reference>
<dbReference type="EMBL" id="CP000252">
    <property type="protein sequence ID" value="ABC78960.1"/>
    <property type="molecule type" value="Genomic_DNA"/>
</dbReference>
<protein>
    <submittedName>
        <fullName evidence="1">Hypothetical cytosolic protein</fullName>
    </submittedName>
</protein>
<evidence type="ECO:0000313" key="1">
    <source>
        <dbReference type="EMBL" id="ABC78960.1"/>
    </source>
</evidence>
<dbReference type="Proteomes" id="UP000001933">
    <property type="component" value="Chromosome"/>
</dbReference>
<keyword evidence="2" id="KW-1185">Reference proteome</keyword>
<dbReference type="AlphaFoldDB" id="Q2LY00"/>
<dbReference type="InParanoid" id="Q2LY00"/>